<feature type="compositionally biased region" description="Basic and acidic residues" evidence="1">
    <location>
        <begin position="30"/>
        <end position="40"/>
    </location>
</feature>
<keyword evidence="3" id="KW-1185">Reference proteome</keyword>
<feature type="region of interest" description="Disordered" evidence="1">
    <location>
        <begin position="1"/>
        <end position="72"/>
    </location>
</feature>
<evidence type="ECO:0000256" key="1">
    <source>
        <dbReference type="SAM" id="MobiDB-lite"/>
    </source>
</evidence>
<dbReference type="Proteomes" id="UP001153069">
    <property type="component" value="Unassembled WGS sequence"/>
</dbReference>
<gene>
    <name evidence="2" type="ORF">SEMRO_511_G157520.1</name>
</gene>
<feature type="region of interest" description="Disordered" evidence="1">
    <location>
        <begin position="85"/>
        <end position="151"/>
    </location>
</feature>
<feature type="compositionally biased region" description="Polar residues" evidence="1">
    <location>
        <begin position="132"/>
        <end position="151"/>
    </location>
</feature>
<evidence type="ECO:0000313" key="2">
    <source>
        <dbReference type="EMBL" id="CAB9511964.1"/>
    </source>
</evidence>
<organism evidence="2 3">
    <name type="scientific">Seminavis robusta</name>
    <dbReference type="NCBI Taxonomy" id="568900"/>
    <lineage>
        <taxon>Eukaryota</taxon>
        <taxon>Sar</taxon>
        <taxon>Stramenopiles</taxon>
        <taxon>Ochrophyta</taxon>
        <taxon>Bacillariophyta</taxon>
        <taxon>Bacillariophyceae</taxon>
        <taxon>Bacillariophycidae</taxon>
        <taxon>Naviculales</taxon>
        <taxon>Naviculaceae</taxon>
        <taxon>Seminavis</taxon>
    </lineage>
</organism>
<name>A0A9N8E3A9_9STRA</name>
<sequence length="151" mass="17021">MPSKRNSKLYSQPPPLSPPQQRRQQSESWEDFHQQYHSEQFRYSANNPSILRRMGSGNNAPPFRTFLSKESSSKLSLVDQILLRRDDSMSSCSSNSGSERGRRMSESAGGRPGRRRRCKGNIKIGQPPKQAKTWTFPSLGFSKSPSSTGTK</sequence>
<dbReference type="EMBL" id="CAICTM010000510">
    <property type="protein sequence ID" value="CAB9511964.1"/>
    <property type="molecule type" value="Genomic_DNA"/>
</dbReference>
<reference evidence="2" key="1">
    <citation type="submission" date="2020-06" db="EMBL/GenBank/DDBJ databases">
        <authorList>
            <consortium name="Plant Systems Biology data submission"/>
        </authorList>
    </citation>
    <scope>NUCLEOTIDE SEQUENCE</scope>
    <source>
        <strain evidence="2">D6</strain>
    </source>
</reference>
<accession>A0A9N8E3A9</accession>
<comment type="caution">
    <text evidence="2">The sequence shown here is derived from an EMBL/GenBank/DDBJ whole genome shotgun (WGS) entry which is preliminary data.</text>
</comment>
<protein>
    <submittedName>
        <fullName evidence="2">Uncharacterized protein</fullName>
    </submittedName>
</protein>
<dbReference type="AlphaFoldDB" id="A0A9N8E3A9"/>
<proteinExistence type="predicted"/>
<evidence type="ECO:0000313" key="3">
    <source>
        <dbReference type="Proteomes" id="UP001153069"/>
    </source>
</evidence>
<feature type="compositionally biased region" description="Low complexity" evidence="1">
    <location>
        <begin position="89"/>
        <end position="98"/>
    </location>
</feature>